<proteinExistence type="predicted"/>
<dbReference type="STRING" id="592026.GCWU0000282_000055"/>
<dbReference type="RefSeq" id="WP_023352960.1">
    <property type="nucleotide sequence ID" value="NZ_KI535366.1"/>
</dbReference>
<feature type="domain" description="DUF1902" evidence="1">
    <location>
        <begin position="2"/>
        <end position="57"/>
    </location>
</feature>
<dbReference type="HOGENOM" id="CLU_175518_4_0_9"/>
<dbReference type="InterPro" id="IPR035069">
    <property type="entry name" value="TTHA1013/TTHA0281-like"/>
</dbReference>
<dbReference type="OrthoDB" id="361917at2"/>
<sequence>MEYTINLIWDKEAGVWVATSEDVKGLVLESGSLDALIERVKIAIPELLELNQKNIHRANIYFKSERYEEVLV</sequence>
<keyword evidence="3" id="KW-1185">Reference proteome</keyword>
<protein>
    <submittedName>
        <fullName evidence="2">Toxin-antitoxin system, antitoxin component, HicB family</fullName>
    </submittedName>
</protein>
<evidence type="ECO:0000313" key="2">
    <source>
        <dbReference type="EMBL" id="ESL04668.1"/>
    </source>
</evidence>
<accession>V2Y6X8</accession>
<dbReference type="InterPro" id="IPR015066">
    <property type="entry name" value="DUF1902"/>
</dbReference>
<evidence type="ECO:0000259" key="1">
    <source>
        <dbReference type="Pfam" id="PF08972"/>
    </source>
</evidence>
<comment type="caution">
    <text evidence="2">The sequence shown here is derived from an EMBL/GenBank/DDBJ whole genome shotgun (WGS) entry which is preliminary data.</text>
</comment>
<dbReference type="AlphaFoldDB" id="V2Y6X8"/>
<gene>
    <name evidence="2" type="ORF">GCWU0000282_000055</name>
</gene>
<evidence type="ECO:0000313" key="3">
    <source>
        <dbReference type="Proteomes" id="UP000018227"/>
    </source>
</evidence>
<dbReference type="SUPFAM" id="SSF143100">
    <property type="entry name" value="TTHA1013/TTHA0281-like"/>
    <property type="match status" value="1"/>
</dbReference>
<dbReference type="Gene3D" id="3.30.2390.10">
    <property type="entry name" value="TTHA1013-like"/>
    <property type="match status" value="1"/>
</dbReference>
<reference evidence="2 3" key="1">
    <citation type="submission" date="2013-06" db="EMBL/GenBank/DDBJ databases">
        <authorList>
            <person name="Weinstock G."/>
            <person name="Sodergren E."/>
            <person name="Clifton S."/>
            <person name="Fulton L."/>
            <person name="Fulton B."/>
            <person name="Courtney L."/>
            <person name="Fronick C."/>
            <person name="Harrison M."/>
            <person name="Strong C."/>
            <person name="Farmer C."/>
            <person name="Delahaunty K."/>
            <person name="Markovic C."/>
            <person name="Hall O."/>
            <person name="Minx P."/>
            <person name="Tomlinson C."/>
            <person name="Mitreva M."/>
            <person name="Nelson J."/>
            <person name="Hou S."/>
            <person name="Wollam A."/>
            <person name="Pepin K.H."/>
            <person name="Johnson M."/>
            <person name="Bhonagiri V."/>
            <person name="Nash W.E."/>
            <person name="Warren W."/>
            <person name="Chinwalla A."/>
            <person name="Mardis E.R."/>
            <person name="Wilson R.K."/>
        </authorList>
    </citation>
    <scope>NUCLEOTIDE SEQUENCE [LARGE SCALE GENOMIC DNA]</scope>
    <source>
        <strain evidence="2 3">ATCC 51271</strain>
    </source>
</reference>
<dbReference type="Proteomes" id="UP000018227">
    <property type="component" value="Unassembled WGS sequence"/>
</dbReference>
<dbReference type="Pfam" id="PF08972">
    <property type="entry name" value="DUF1902"/>
    <property type="match status" value="1"/>
</dbReference>
<organism evidence="2 3">
    <name type="scientific">Catonella morbi ATCC 51271</name>
    <dbReference type="NCBI Taxonomy" id="592026"/>
    <lineage>
        <taxon>Bacteria</taxon>
        <taxon>Bacillati</taxon>
        <taxon>Bacillota</taxon>
        <taxon>Clostridia</taxon>
        <taxon>Lachnospirales</taxon>
        <taxon>Lachnospiraceae</taxon>
        <taxon>Catonella</taxon>
    </lineage>
</organism>
<dbReference type="EMBL" id="ACIL03000002">
    <property type="protein sequence ID" value="ESL04668.1"/>
    <property type="molecule type" value="Genomic_DNA"/>
</dbReference>
<name>V2Y6X8_9FIRM</name>